<dbReference type="PANTHER" id="PTHR31066:SF97">
    <property type="entry name" value="OS03G0401100 PROTEIN"/>
    <property type="match status" value="1"/>
</dbReference>
<dbReference type="STRING" id="88036.D8SE89"/>
<evidence type="ECO:0000313" key="2">
    <source>
        <dbReference type="EMBL" id="EFJ17247.1"/>
    </source>
</evidence>
<evidence type="ECO:0000259" key="1">
    <source>
        <dbReference type="SMART" id="SM00666"/>
    </source>
</evidence>
<feature type="non-terminal residue" evidence="2">
    <location>
        <position position="1"/>
    </location>
</feature>
<organism evidence="3">
    <name type="scientific">Selaginella moellendorffii</name>
    <name type="common">Spikemoss</name>
    <dbReference type="NCBI Taxonomy" id="88036"/>
    <lineage>
        <taxon>Eukaryota</taxon>
        <taxon>Viridiplantae</taxon>
        <taxon>Streptophyta</taxon>
        <taxon>Embryophyta</taxon>
        <taxon>Tracheophyta</taxon>
        <taxon>Lycopodiopsida</taxon>
        <taxon>Selaginellales</taxon>
        <taxon>Selaginellaceae</taxon>
        <taxon>Selaginella</taxon>
    </lineage>
</organism>
<name>D8SE89_SELML</name>
<dbReference type="Gramene" id="EFJ17247">
    <property type="protein sequence ID" value="EFJ17247"/>
    <property type="gene ID" value="SELMODRAFT_59129"/>
</dbReference>
<dbReference type="Proteomes" id="UP000001514">
    <property type="component" value="Unassembled WGS sequence"/>
</dbReference>
<dbReference type="KEGG" id="smo:SELMODRAFT_59129"/>
<sequence length="86" mass="9914">VKLMCSFGGRILPRPSDGKLRYVGGETRIVSLKRDVSYAELMLKMKKHYGEDLSLKYQLPNEDLDALISVSTDEDLQNMMEEYDRL</sequence>
<dbReference type="HOGENOM" id="CLU_098113_2_1_1"/>
<protein>
    <recommendedName>
        <fullName evidence="1">PB1 domain-containing protein</fullName>
    </recommendedName>
</protein>
<feature type="non-terminal residue" evidence="2">
    <location>
        <position position="86"/>
    </location>
</feature>
<accession>D8SE89</accession>
<dbReference type="InterPro" id="IPR000270">
    <property type="entry name" value="PB1_dom"/>
</dbReference>
<gene>
    <name evidence="2" type="ORF">SELMODRAFT_59129</name>
</gene>
<reference evidence="2 3" key="1">
    <citation type="journal article" date="2011" name="Science">
        <title>The Selaginella genome identifies genetic changes associated with the evolution of vascular plants.</title>
        <authorList>
            <person name="Banks J.A."/>
            <person name="Nishiyama T."/>
            <person name="Hasebe M."/>
            <person name="Bowman J.L."/>
            <person name="Gribskov M."/>
            <person name="dePamphilis C."/>
            <person name="Albert V.A."/>
            <person name="Aono N."/>
            <person name="Aoyama T."/>
            <person name="Ambrose B.A."/>
            <person name="Ashton N.W."/>
            <person name="Axtell M.J."/>
            <person name="Barker E."/>
            <person name="Barker M.S."/>
            <person name="Bennetzen J.L."/>
            <person name="Bonawitz N.D."/>
            <person name="Chapple C."/>
            <person name="Cheng C."/>
            <person name="Correa L.G."/>
            <person name="Dacre M."/>
            <person name="DeBarry J."/>
            <person name="Dreyer I."/>
            <person name="Elias M."/>
            <person name="Engstrom E.M."/>
            <person name="Estelle M."/>
            <person name="Feng L."/>
            <person name="Finet C."/>
            <person name="Floyd S.K."/>
            <person name="Frommer W.B."/>
            <person name="Fujita T."/>
            <person name="Gramzow L."/>
            <person name="Gutensohn M."/>
            <person name="Harholt J."/>
            <person name="Hattori M."/>
            <person name="Heyl A."/>
            <person name="Hirai T."/>
            <person name="Hiwatashi Y."/>
            <person name="Ishikawa M."/>
            <person name="Iwata M."/>
            <person name="Karol K.G."/>
            <person name="Koehler B."/>
            <person name="Kolukisaoglu U."/>
            <person name="Kubo M."/>
            <person name="Kurata T."/>
            <person name="Lalonde S."/>
            <person name="Li K."/>
            <person name="Li Y."/>
            <person name="Litt A."/>
            <person name="Lyons E."/>
            <person name="Manning G."/>
            <person name="Maruyama T."/>
            <person name="Michael T.P."/>
            <person name="Mikami K."/>
            <person name="Miyazaki S."/>
            <person name="Morinaga S."/>
            <person name="Murata T."/>
            <person name="Mueller-Roeber B."/>
            <person name="Nelson D.R."/>
            <person name="Obara M."/>
            <person name="Oguri Y."/>
            <person name="Olmstead R.G."/>
            <person name="Onodera N."/>
            <person name="Petersen B.L."/>
            <person name="Pils B."/>
            <person name="Prigge M."/>
            <person name="Rensing S.A."/>
            <person name="Riano-Pachon D.M."/>
            <person name="Roberts A.W."/>
            <person name="Sato Y."/>
            <person name="Scheller H.V."/>
            <person name="Schulz B."/>
            <person name="Schulz C."/>
            <person name="Shakirov E.V."/>
            <person name="Shibagaki N."/>
            <person name="Shinohara N."/>
            <person name="Shippen D.E."/>
            <person name="Soerensen I."/>
            <person name="Sotooka R."/>
            <person name="Sugimoto N."/>
            <person name="Sugita M."/>
            <person name="Sumikawa N."/>
            <person name="Tanurdzic M."/>
            <person name="Theissen G."/>
            <person name="Ulvskov P."/>
            <person name="Wakazuki S."/>
            <person name="Weng J.K."/>
            <person name="Willats W.W."/>
            <person name="Wipf D."/>
            <person name="Wolf P.G."/>
            <person name="Yang L."/>
            <person name="Zimmer A.D."/>
            <person name="Zhu Q."/>
            <person name="Mitros T."/>
            <person name="Hellsten U."/>
            <person name="Loque D."/>
            <person name="Otillar R."/>
            <person name="Salamov A."/>
            <person name="Schmutz J."/>
            <person name="Shapiro H."/>
            <person name="Lindquist E."/>
            <person name="Lucas S."/>
            <person name="Rokhsar D."/>
            <person name="Grigoriev I.V."/>
        </authorList>
    </citation>
    <scope>NUCLEOTIDE SEQUENCE [LARGE SCALE GENOMIC DNA]</scope>
</reference>
<dbReference type="FunCoup" id="D8SE89">
    <property type="interactions" value="166"/>
</dbReference>
<dbReference type="EMBL" id="GL377615">
    <property type="protein sequence ID" value="EFJ17247.1"/>
    <property type="molecule type" value="Genomic_DNA"/>
</dbReference>
<feature type="domain" description="PB1" evidence="1">
    <location>
        <begin position="15"/>
        <end position="86"/>
    </location>
</feature>
<dbReference type="Gene3D" id="3.10.20.90">
    <property type="entry name" value="Phosphatidylinositol 3-kinase Catalytic Subunit, Chain A, domain 1"/>
    <property type="match status" value="1"/>
</dbReference>
<dbReference type="FunFam" id="3.10.20.90:FF:000058">
    <property type="entry name" value="Octicosapeptide/phox/Bem1p domain kinase superfamily protein"/>
    <property type="match status" value="1"/>
</dbReference>
<dbReference type="OMA" id="ETHIINV"/>
<dbReference type="Pfam" id="PF00564">
    <property type="entry name" value="PB1"/>
    <property type="match status" value="1"/>
</dbReference>
<proteinExistence type="predicted"/>
<dbReference type="SMART" id="SM00666">
    <property type="entry name" value="PB1"/>
    <property type="match status" value="1"/>
</dbReference>
<dbReference type="CDD" id="cd06410">
    <property type="entry name" value="PB1_UP2"/>
    <property type="match status" value="1"/>
</dbReference>
<evidence type="ECO:0000313" key="3">
    <source>
        <dbReference type="Proteomes" id="UP000001514"/>
    </source>
</evidence>
<dbReference type="PANTHER" id="PTHR31066">
    <property type="entry name" value="OS05G0427100 PROTEIN-RELATED"/>
    <property type="match status" value="1"/>
</dbReference>
<dbReference type="AlphaFoldDB" id="D8SE89"/>
<dbReference type="eggNOG" id="KOG0192">
    <property type="taxonomic scope" value="Eukaryota"/>
</dbReference>
<keyword evidence="3" id="KW-1185">Reference proteome</keyword>
<dbReference type="SUPFAM" id="SSF54277">
    <property type="entry name" value="CAD &amp; PB1 domains"/>
    <property type="match status" value="1"/>
</dbReference>
<dbReference type="InterPro" id="IPR053198">
    <property type="entry name" value="Gynoecium_Dev_Regulator"/>
</dbReference>
<dbReference type="InParanoid" id="D8SE89"/>